<dbReference type="GO" id="GO:0005886">
    <property type="term" value="C:plasma membrane"/>
    <property type="evidence" value="ECO:0007669"/>
    <property type="project" value="UniProtKB-SubCell"/>
</dbReference>
<comment type="caution">
    <text evidence="13">The sequence shown here is derived from an EMBL/GenBank/DDBJ whole genome shotgun (WGS) entry which is preliminary data.</text>
</comment>
<comment type="subcellular location">
    <subcellularLocation>
        <location evidence="1 12">Cell membrane</location>
        <topology evidence="1 12">Lipid-anchor</topology>
        <topology evidence="1 12">GPI-anchor</topology>
    </subcellularLocation>
</comment>
<keyword evidence="14" id="KW-1185">Reference proteome</keyword>
<gene>
    <name evidence="13" type="ORF">scyTo_0021630</name>
</gene>
<evidence type="ECO:0000313" key="14">
    <source>
        <dbReference type="Proteomes" id="UP000288216"/>
    </source>
</evidence>
<dbReference type="Proteomes" id="UP000288216">
    <property type="component" value="Unassembled WGS sequence"/>
</dbReference>
<sequence length="89" mass="9852">MLLVAGRLEGPFNIESVMEPIDVKISDAIMTMQENSMQVSAKVFQGCGQPKLLHGRTSRSISESFNIRFRPYSPEEHPTTAAGTSLDRL</sequence>
<proteinExistence type="inferred from homology"/>
<keyword evidence="9 12" id="KW-0357">Heparan sulfate</keyword>
<dbReference type="GO" id="GO:0009966">
    <property type="term" value="P:regulation of signal transduction"/>
    <property type="evidence" value="ECO:0007669"/>
    <property type="project" value="InterPro"/>
</dbReference>
<dbReference type="STRING" id="75743.A0A401QAU4"/>
<evidence type="ECO:0000256" key="9">
    <source>
        <dbReference type="ARBA" id="ARBA00023207"/>
    </source>
</evidence>
<dbReference type="EMBL" id="BFAA01019504">
    <property type="protein sequence ID" value="GCB82505.1"/>
    <property type="molecule type" value="Genomic_DNA"/>
</dbReference>
<dbReference type="GO" id="GO:0009986">
    <property type="term" value="C:cell surface"/>
    <property type="evidence" value="ECO:0007669"/>
    <property type="project" value="TreeGrafter"/>
</dbReference>
<evidence type="ECO:0000256" key="4">
    <source>
        <dbReference type="ARBA" id="ARBA00022622"/>
    </source>
</evidence>
<keyword evidence="10 12" id="KW-0449">Lipoprotein</keyword>
<evidence type="ECO:0000256" key="8">
    <source>
        <dbReference type="ARBA" id="ARBA00023180"/>
    </source>
</evidence>
<dbReference type="Pfam" id="PF01153">
    <property type="entry name" value="Glypican"/>
    <property type="match status" value="1"/>
</dbReference>
<keyword evidence="7 12" id="KW-0472">Membrane</keyword>
<keyword evidence="6 12" id="KW-0654">Proteoglycan</keyword>
<evidence type="ECO:0000256" key="2">
    <source>
        <dbReference type="ARBA" id="ARBA00010260"/>
    </source>
</evidence>
<keyword evidence="5" id="KW-0732">Signal</keyword>
<evidence type="ECO:0000256" key="11">
    <source>
        <dbReference type="RuleBase" id="RU003518"/>
    </source>
</evidence>
<name>A0A401QAU4_SCYTO</name>
<evidence type="ECO:0000256" key="3">
    <source>
        <dbReference type="ARBA" id="ARBA00022475"/>
    </source>
</evidence>
<reference evidence="13 14" key="1">
    <citation type="journal article" date="2018" name="Nat. Ecol. Evol.">
        <title>Shark genomes provide insights into elasmobranch evolution and the origin of vertebrates.</title>
        <authorList>
            <person name="Hara Y"/>
            <person name="Yamaguchi K"/>
            <person name="Onimaru K"/>
            <person name="Kadota M"/>
            <person name="Koyanagi M"/>
            <person name="Keeley SD"/>
            <person name="Tatsumi K"/>
            <person name="Tanaka K"/>
            <person name="Motone F"/>
            <person name="Kageyama Y"/>
            <person name="Nozu R"/>
            <person name="Adachi N"/>
            <person name="Nishimura O"/>
            <person name="Nakagawa R"/>
            <person name="Tanegashima C"/>
            <person name="Kiyatake I"/>
            <person name="Matsumoto R"/>
            <person name="Murakumo K"/>
            <person name="Nishida K"/>
            <person name="Terakita A"/>
            <person name="Kuratani S"/>
            <person name="Sato K"/>
            <person name="Hyodo S Kuraku.S."/>
        </authorList>
    </citation>
    <scope>NUCLEOTIDE SEQUENCE [LARGE SCALE GENOMIC DNA]</scope>
</reference>
<dbReference type="OrthoDB" id="10010764at2759"/>
<evidence type="ECO:0000313" key="13">
    <source>
        <dbReference type="EMBL" id="GCB82505.1"/>
    </source>
</evidence>
<comment type="similarity">
    <text evidence="2 11">Belongs to the glypican family.</text>
</comment>
<dbReference type="GO" id="GO:0098552">
    <property type="term" value="C:side of membrane"/>
    <property type="evidence" value="ECO:0007669"/>
    <property type="project" value="UniProtKB-KW"/>
</dbReference>
<dbReference type="PANTHER" id="PTHR10822:SF25">
    <property type="entry name" value="GLYPICAN-4"/>
    <property type="match status" value="1"/>
</dbReference>
<accession>A0A401QAU4</accession>
<dbReference type="OMA" id="NIRFRPY"/>
<keyword evidence="3" id="KW-1003">Cell membrane</keyword>
<dbReference type="InterPro" id="IPR001863">
    <property type="entry name" value="Glypican"/>
</dbReference>
<evidence type="ECO:0000256" key="6">
    <source>
        <dbReference type="ARBA" id="ARBA00022974"/>
    </source>
</evidence>
<protein>
    <submittedName>
        <fullName evidence="13">Uncharacterized protein</fullName>
    </submittedName>
</protein>
<keyword evidence="4 12" id="KW-0336">GPI-anchor</keyword>
<keyword evidence="8" id="KW-0325">Glycoprotein</keyword>
<evidence type="ECO:0000256" key="12">
    <source>
        <dbReference type="RuleBase" id="RU003519"/>
    </source>
</evidence>
<feature type="non-terminal residue" evidence="13">
    <location>
        <position position="89"/>
    </location>
</feature>
<evidence type="ECO:0000256" key="1">
    <source>
        <dbReference type="ARBA" id="ARBA00004609"/>
    </source>
</evidence>
<evidence type="ECO:0000256" key="10">
    <source>
        <dbReference type="ARBA" id="ARBA00023288"/>
    </source>
</evidence>
<evidence type="ECO:0000256" key="7">
    <source>
        <dbReference type="ARBA" id="ARBA00023136"/>
    </source>
</evidence>
<comment type="function">
    <text evidence="12">Cell surface proteoglycan.</text>
</comment>
<dbReference type="AlphaFoldDB" id="A0A401QAU4"/>
<dbReference type="GO" id="GO:0005576">
    <property type="term" value="C:extracellular region"/>
    <property type="evidence" value="ECO:0007669"/>
    <property type="project" value="TreeGrafter"/>
</dbReference>
<evidence type="ECO:0000256" key="5">
    <source>
        <dbReference type="ARBA" id="ARBA00022729"/>
    </source>
</evidence>
<dbReference type="GO" id="GO:1905475">
    <property type="term" value="P:regulation of protein localization to membrane"/>
    <property type="evidence" value="ECO:0007669"/>
    <property type="project" value="TreeGrafter"/>
</dbReference>
<dbReference type="PANTHER" id="PTHR10822">
    <property type="entry name" value="GLYPICAN"/>
    <property type="match status" value="1"/>
</dbReference>
<dbReference type="GO" id="GO:0016477">
    <property type="term" value="P:cell migration"/>
    <property type="evidence" value="ECO:0007669"/>
    <property type="project" value="TreeGrafter"/>
</dbReference>
<organism evidence="13 14">
    <name type="scientific">Scyliorhinus torazame</name>
    <name type="common">Cloudy catshark</name>
    <name type="synonym">Catulus torazame</name>
    <dbReference type="NCBI Taxonomy" id="75743"/>
    <lineage>
        <taxon>Eukaryota</taxon>
        <taxon>Metazoa</taxon>
        <taxon>Chordata</taxon>
        <taxon>Craniata</taxon>
        <taxon>Vertebrata</taxon>
        <taxon>Chondrichthyes</taxon>
        <taxon>Elasmobranchii</taxon>
        <taxon>Galeomorphii</taxon>
        <taxon>Galeoidea</taxon>
        <taxon>Carcharhiniformes</taxon>
        <taxon>Scyliorhinidae</taxon>
        <taxon>Scyliorhinus</taxon>
    </lineage>
</organism>
<dbReference type="GO" id="GO:0045202">
    <property type="term" value="C:synapse"/>
    <property type="evidence" value="ECO:0007669"/>
    <property type="project" value="TreeGrafter"/>
</dbReference>